<protein>
    <recommendedName>
        <fullName evidence="6">Probable DNA-directed RNA polymerase subunit delta</fullName>
    </recommendedName>
    <alternativeName>
        <fullName evidence="6">RNAP delta factor</fullName>
    </alternativeName>
</protein>
<dbReference type="Gene3D" id="1.10.10.1250">
    <property type="entry name" value="RNA polymerase, subunit delta, N-terminal domain"/>
    <property type="match status" value="1"/>
</dbReference>
<dbReference type="GO" id="GO:0000428">
    <property type="term" value="C:DNA-directed RNA polymerase complex"/>
    <property type="evidence" value="ECO:0007669"/>
    <property type="project" value="UniProtKB-KW"/>
</dbReference>
<name>A0ABW4LKZ2_9BACI</name>
<evidence type="ECO:0000313" key="10">
    <source>
        <dbReference type="Proteomes" id="UP001597214"/>
    </source>
</evidence>
<feature type="compositionally biased region" description="Acidic residues" evidence="7">
    <location>
        <begin position="107"/>
        <end position="198"/>
    </location>
</feature>
<dbReference type="NCBIfam" id="TIGR04567">
    <property type="entry name" value="RNAP_delt_lowGC"/>
    <property type="match status" value="1"/>
</dbReference>
<keyword evidence="4 6" id="KW-0548">Nucleotidyltransferase</keyword>
<dbReference type="Pfam" id="PF05066">
    <property type="entry name" value="HARE-HTH"/>
    <property type="match status" value="1"/>
</dbReference>
<dbReference type="HAMAP" id="MF_00357">
    <property type="entry name" value="RNApol_bact_RpoE"/>
    <property type="match status" value="1"/>
</dbReference>
<evidence type="ECO:0000256" key="1">
    <source>
        <dbReference type="ARBA" id="ARBA00009828"/>
    </source>
</evidence>
<evidence type="ECO:0000259" key="8">
    <source>
        <dbReference type="PROSITE" id="PS51913"/>
    </source>
</evidence>
<feature type="domain" description="HTH HARE-type" evidence="8">
    <location>
        <begin position="14"/>
        <end position="81"/>
    </location>
</feature>
<proteinExistence type="inferred from homology"/>
<dbReference type="InterPro" id="IPR029757">
    <property type="entry name" value="RpoE"/>
</dbReference>
<comment type="caution">
    <text evidence="9">The sequence shown here is derived from an EMBL/GenBank/DDBJ whole genome shotgun (WGS) entry which is preliminary data.</text>
</comment>
<organism evidence="9 10">
    <name type="scientific">Bacillus salitolerans</name>
    <dbReference type="NCBI Taxonomy" id="1437434"/>
    <lineage>
        <taxon>Bacteria</taxon>
        <taxon>Bacillati</taxon>
        <taxon>Bacillota</taxon>
        <taxon>Bacilli</taxon>
        <taxon>Bacillales</taxon>
        <taxon>Bacillaceae</taxon>
        <taxon>Bacillus</taxon>
    </lineage>
</organism>
<evidence type="ECO:0000256" key="2">
    <source>
        <dbReference type="ARBA" id="ARBA00022478"/>
    </source>
</evidence>
<dbReference type="GO" id="GO:0003899">
    <property type="term" value="F:DNA-directed RNA polymerase activity"/>
    <property type="evidence" value="ECO:0007669"/>
    <property type="project" value="UniProtKB-EC"/>
</dbReference>
<dbReference type="Proteomes" id="UP001597214">
    <property type="component" value="Unassembled WGS sequence"/>
</dbReference>
<dbReference type="InterPro" id="IPR007759">
    <property type="entry name" value="Asxl_HARE-HTH"/>
</dbReference>
<keyword evidence="3 6" id="KW-0808">Transferase</keyword>
<evidence type="ECO:0000256" key="5">
    <source>
        <dbReference type="ARBA" id="ARBA00023163"/>
    </source>
</evidence>
<reference evidence="10" key="1">
    <citation type="journal article" date="2019" name="Int. J. Syst. Evol. Microbiol.">
        <title>The Global Catalogue of Microorganisms (GCM) 10K type strain sequencing project: providing services to taxonomists for standard genome sequencing and annotation.</title>
        <authorList>
            <consortium name="The Broad Institute Genomics Platform"/>
            <consortium name="The Broad Institute Genome Sequencing Center for Infectious Disease"/>
            <person name="Wu L."/>
            <person name="Ma J."/>
        </authorList>
    </citation>
    <scope>NUCLEOTIDE SEQUENCE [LARGE SCALE GENOMIC DNA]</scope>
    <source>
        <strain evidence="10">CCUG 49339</strain>
    </source>
</reference>
<evidence type="ECO:0000313" key="9">
    <source>
        <dbReference type="EMBL" id="MFD1735147.1"/>
    </source>
</evidence>
<sequence length="198" mass="23440">MSIDTYSPEELKELSMIELAYELMASKKQPLAFKDLIHEIAQILELTDEELKARMPQFYTDLNIDGRFLSLGENRWGLRSWYPYDQIEEEVIPAAKPKKKRAKKTEEDDDLDIEEYDELDEEYDELDEIDDLDEVEDDDDDDDIDDDDTDDDFDDDLLDDDEDYDDLDEDEEFEDDSDDEEEDLSLEELAEEEDKDVE</sequence>
<evidence type="ECO:0000256" key="6">
    <source>
        <dbReference type="HAMAP-Rule" id="MF_00357"/>
    </source>
</evidence>
<accession>A0ABW4LKZ2</accession>
<comment type="similarity">
    <text evidence="1 6">Belongs to the RpoE family.</text>
</comment>
<gene>
    <name evidence="6 9" type="primary">rpoE</name>
    <name evidence="9" type="ORF">ACFSCX_01090</name>
</gene>
<evidence type="ECO:0000256" key="3">
    <source>
        <dbReference type="ARBA" id="ARBA00022679"/>
    </source>
</evidence>
<feature type="region of interest" description="Disordered" evidence="7">
    <location>
        <begin position="95"/>
        <end position="198"/>
    </location>
</feature>
<dbReference type="EMBL" id="JBHUEM010000001">
    <property type="protein sequence ID" value="MFD1735147.1"/>
    <property type="molecule type" value="Genomic_DNA"/>
</dbReference>
<dbReference type="InterPro" id="IPR038087">
    <property type="entry name" value="RNAP_delta_N_dom_sf"/>
</dbReference>
<evidence type="ECO:0000256" key="7">
    <source>
        <dbReference type="SAM" id="MobiDB-lite"/>
    </source>
</evidence>
<comment type="subunit">
    <text evidence="6">RNAP is composed of a core of 2 alpha, a beta and a beta' subunits. The core is associated with a delta subunit and one of several sigma factors.</text>
</comment>
<keyword evidence="2 6" id="KW-0240">DNA-directed RNA polymerase</keyword>
<comment type="function">
    <text evidence="6">Participates in both the initiation and recycling phases of transcription. In the presence of the delta subunit, RNAP displays an increased specificity of transcription, a decreased affinity for nucleic acids, and an increased efficiency of RNA synthesis because of enhanced recycling.</text>
</comment>
<keyword evidence="10" id="KW-1185">Reference proteome</keyword>
<keyword evidence="5 6" id="KW-0804">Transcription</keyword>
<dbReference type="PROSITE" id="PS51913">
    <property type="entry name" value="HTH_HARE"/>
    <property type="match status" value="1"/>
</dbReference>
<evidence type="ECO:0000256" key="4">
    <source>
        <dbReference type="ARBA" id="ARBA00022695"/>
    </source>
</evidence>
<dbReference type="RefSeq" id="WP_377926234.1">
    <property type="nucleotide sequence ID" value="NZ_JBHUEM010000001.1"/>
</dbReference>